<dbReference type="EMBL" id="UINC01154274">
    <property type="protein sequence ID" value="SVD49465.1"/>
    <property type="molecule type" value="Genomic_DNA"/>
</dbReference>
<gene>
    <name evidence="4" type="ORF">METZ01_LOCUS402319</name>
</gene>
<evidence type="ECO:0000256" key="2">
    <source>
        <dbReference type="ARBA" id="ARBA00022803"/>
    </source>
</evidence>
<keyword evidence="1" id="KW-0677">Repeat</keyword>
<dbReference type="PANTHER" id="PTHR44227:SF3">
    <property type="entry name" value="PROTEIN O-MANNOSYL-TRANSFERASE TMTC4"/>
    <property type="match status" value="1"/>
</dbReference>
<keyword evidence="3" id="KW-1133">Transmembrane helix</keyword>
<proteinExistence type="predicted"/>
<dbReference type="PANTHER" id="PTHR44227">
    <property type="match status" value="1"/>
</dbReference>
<protein>
    <recommendedName>
        <fullName evidence="5">Glycosyltransferase RgtA/B/C/D-like domain-containing protein</fullName>
    </recommendedName>
</protein>
<organism evidence="4">
    <name type="scientific">marine metagenome</name>
    <dbReference type="NCBI Taxonomy" id="408172"/>
    <lineage>
        <taxon>unclassified sequences</taxon>
        <taxon>metagenomes</taxon>
        <taxon>ecological metagenomes</taxon>
    </lineage>
</organism>
<evidence type="ECO:0008006" key="5">
    <source>
        <dbReference type="Google" id="ProtNLM"/>
    </source>
</evidence>
<keyword evidence="3" id="KW-0812">Transmembrane</keyword>
<reference evidence="4" key="1">
    <citation type="submission" date="2018-05" db="EMBL/GenBank/DDBJ databases">
        <authorList>
            <person name="Lanie J.A."/>
            <person name="Ng W.-L."/>
            <person name="Kazmierczak K.M."/>
            <person name="Andrzejewski T.M."/>
            <person name="Davidsen T.M."/>
            <person name="Wayne K.J."/>
            <person name="Tettelin H."/>
            <person name="Glass J.I."/>
            <person name="Rusch D."/>
            <person name="Podicherti R."/>
            <person name="Tsui H.-C.T."/>
            <person name="Winkler M.E."/>
        </authorList>
    </citation>
    <scope>NUCLEOTIDE SEQUENCE</scope>
</reference>
<keyword evidence="3" id="KW-0472">Membrane</keyword>
<accession>A0A382VTV3</accession>
<feature type="transmembrane region" description="Helical" evidence="3">
    <location>
        <begin position="98"/>
        <end position="119"/>
    </location>
</feature>
<feature type="non-terminal residue" evidence="4">
    <location>
        <position position="1"/>
    </location>
</feature>
<name>A0A382VTV3_9ZZZZ</name>
<evidence type="ECO:0000256" key="3">
    <source>
        <dbReference type="SAM" id="Phobius"/>
    </source>
</evidence>
<evidence type="ECO:0000256" key="1">
    <source>
        <dbReference type="ARBA" id="ARBA00022737"/>
    </source>
</evidence>
<dbReference type="AlphaFoldDB" id="A0A382VTV3"/>
<sequence length="150" mass="16269">VRPRVSRIVLPRLHVGTAAALVGFVALAVFWNSLANKFAYDDYHIVVNNSSIHSLESLAGSLKTPYWPSEYGRELGLWRPATTGLLGLQYVFADGAPWLFHAVNMLGHALSSVLVLMLFRHLMTLSAALVAGLVFAVHPVHVEAVANVVG</sequence>
<feature type="transmembrane region" description="Helical" evidence="3">
    <location>
        <begin position="12"/>
        <end position="31"/>
    </location>
</feature>
<evidence type="ECO:0000313" key="4">
    <source>
        <dbReference type="EMBL" id="SVD49465.1"/>
    </source>
</evidence>
<dbReference type="InterPro" id="IPR052346">
    <property type="entry name" value="O-mannosyl-transferase_TMTC"/>
</dbReference>
<feature type="non-terminal residue" evidence="4">
    <location>
        <position position="150"/>
    </location>
</feature>
<keyword evidence="2" id="KW-0802">TPR repeat</keyword>